<dbReference type="EMBL" id="CAJVPK010009399">
    <property type="protein sequence ID" value="CAG8666658.1"/>
    <property type="molecule type" value="Genomic_DNA"/>
</dbReference>
<name>A0A9N9H983_9GLOM</name>
<protein>
    <submittedName>
        <fullName evidence="1">3572_t:CDS:1</fullName>
    </submittedName>
</protein>
<reference evidence="1" key="1">
    <citation type="submission" date="2021-06" db="EMBL/GenBank/DDBJ databases">
        <authorList>
            <person name="Kallberg Y."/>
            <person name="Tangrot J."/>
            <person name="Rosling A."/>
        </authorList>
    </citation>
    <scope>NUCLEOTIDE SEQUENCE</scope>
    <source>
        <strain evidence="1">AZ414A</strain>
    </source>
</reference>
<feature type="non-terminal residue" evidence="1">
    <location>
        <position position="1"/>
    </location>
</feature>
<dbReference type="Proteomes" id="UP000789706">
    <property type="component" value="Unassembled WGS sequence"/>
</dbReference>
<evidence type="ECO:0000313" key="1">
    <source>
        <dbReference type="EMBL" id="CAG8666658.1"/>
    </source>
</evidence>
<evidence type="ECO:0000313" key="2">
    <source>
        <dbReference type="Proteomes" id="UP000789706"/>
    </source>
</evidence>
<dbReference type="AlphaFoldDB" id="A0A9N9H983"/>
<sequence length="50" mass="5815">VPDKYMSERPPDDYEVNSERYIHADIINPTPSTSQIMESLVNDLYKKLSD</sequence>
<organism evidence="1 2">
    <name type="scientific">Diversispora eburnea</name>
    <dbReference type="NCBI Taxonomy" id="1213867"/>
    <lineage>
        <taxon>Eukaryota</taxon>
        <taxon>Fungi</taxon>
        <taxon>Fungi incertae sedis</taxon>
        <taxon>Mucoromycota</taxon>
        <taxon>Glomeromycotina</taxon>
        <taxon>Glomeromycetes</taxon>
        <taxon>Diversisporales</taxon>
        <taxon>Diversisporaceae</taxon>
        <taxon>Diversispora</taxon>
    </lineage>
</organism>
<keyword evidence="2" id="KW-1185">Reference proteome</keyword>
<gene>
    <name evidence="1" type="ORF">DEBURN_LOCUS11952</name>
</gene>
<accession>A0A9N9H983</accession>
<dbReference type="OrthoDB" id="2404201at2759"/>
<feature type="non-terminal residue" evidence="1">
    <location>
        <position position="50"/>
    </location>
</feature>
<comment type="caution">
    <text evidence="1">The sequence shown here is derived from an EMBL/GenBank/DDBJ whole genome shotgun (WGS) entry which is preliminary data.</text>
</comment>
<proteinExistence type="predicted"/>